<dbReference type="InterPro" id="IPR055170">
    <property type="entry name" value="GFO_IDH_MocA-like_dom"/>
</dbReference>
<gene>
    <name evidence="5" type="ORF">RB2654_05450</name>
</gene>
<dbReference type="InterPro" id="IPR036291">
    <property type="entry name" value="NAD(P)-bd_dom_sf"/>
</dbReference>
<comment type="caution">
    <text evidence="5">The sequence shown here is derived from an EMBL/GenBank/DDBJ whole genome shotgun (WGS) entry which is preliminary data.</text>
</comment>
<organism evidence="5 6">
    <name type="scientific">Maritimibacter alkaliphilus HTCC2654</name>
    <dbReference type="NCBI Taxonomy" id="314271"/>
    <lineage>
        <taxon>Bacteria</taxon>
        <taxon>Pseudomonadati</taxon>
        <taxon>Pseudomonadota</taxon>
        <taxon>Alphaproteobacteria</taxon>
        <taxon>Rhodobacterales</taxon>
        <taxon>Roseobacteraceae</taxon>
        <taxon>Maritimibacter</taxon>
    </lineage>
</organism>
<dbReference type="InterPro" id="IPR050984">
    <property type="entry name" value="Gfo/Idh/MocA_domain"/>
</dbReference>
<dbReference type="SUPFAM" id="SSF55347">
    <property type="entry name" value="Glyceraldehyde-3-phosphate dehydrogenase-like, C-terminal domain"/>
    <property type="match status" value="1"/>
</dbReference>
<dbReference type="AlphaFoldDB" id="A3VMT9"/>
<feature type="domain" description="GFO/IDH/MocA-like oxidoreductase" evidence="4">
    <location>
        <begin position="134"/>
        <end position="250"/>
    </location>
</feature>
<evidence type="ECO:0000313" key="5">
    <source>
        <dbReference type="EMBL" id="EAQ10419.1"/>
    </source>
</evidence>
<keyword evidence="2" id="KW-0560">Oxidoreductase</keyword>
<dbReference type="eggNOG" id="COG0673">
    <property type="taxonomic scope" value="Bacteria"/>
</dbReference>
<evidence type="ECO:0000256" key="2">
    <source>
        <dbReference type="ARBA" id="ARBA00023002"/>
    </source>
</evidence>
<protein>
    <submittedName>
        <fullName evidence="5">Uncharacterized protein</fullName>
    </submittedName>
</protein>
<dbReference type="Proteomes" id="UP000002931">
    <property type="component" value="Unassembled WGS sequence"/>
</dbReference>
<dbReference type="Gene3D" id="3.40.50.720">
    <property type="entry name" value="NAD(P)-binding Rossmann-like Domain"/>
    <property type="match status" value="1"/>
</dbReference>
<sequence>MANDLRWGILGAARFAAKDMAPAIHAARGNRLAALATTSPDKVAPFRAITDDLTVYDSYAALLDDDGIDAIYIPLANHLHVDWTLRAIEAGKHVLCEKPIALDAGEVDRIIAARDASGLHVAEAYMILHHPQWERVRALLDAGALGTLGHVDAVFTYNNPDRANFRNQRGTGGGGIRDVGVYTYGSARFATGAEPDEISTRIRWEDGVDVWAHTTGTMAGPKGRFTYSGLTSTRLMRHQSVTFHGSDGLLKLTAPFNGGVFAEAQAHLLRPDHSVAVERWPGVNQYVLQVENFAATVREGASYPAPLEFSRGTQAMIDMVFSQATDIT</sequence>
<comment type="similarity">
    <text evidence="1">Belongs to the Gfo/Idh/MocA family.</text>
</comment>
<evidence type="ECO:0000259" key="3">
    <source>
        <dbReference type="Pfam" id="PF01408"/>
    </source>
</evidence>
<evidence type="ECO:0000259" key="4">
    <source>
        <dbReference type="Pfam" id="PF22725"/>
    </source>
</evidence>
<dbReference type="Pfam" id="PF22725">
    <property type="entry name" value="GFO_IDH_MocA_C3"/>
    <property type="match status" value="1"/>
</dbReference>
<dbReference type="InterPro" id="IPR000683">
    <property type="entry name" value="Gfo/Idh/MocA-like_OxRdtase_N"/>
</dbReference>
<keyword evidence="6" id="KW-1185">Reference proteome</keyword>
<evidence type="ECO:0000313" key="6">
    <source>
        <dbReference type="Proteomes" id="UP000002931"/>
    </source>
</evidence>
<dbReference type="OrthoDB" id="9815825at2"/>
<dbReference type="RefSeq" id="WP_008329464.1">
    <property type="nucleotide sequence ID" value="NZ_CH902578.1"/>
</dbReference>
<name>A3VMT9_9RHOB</name>
<dbReference type="SUPFAM" id="SSF51735">
    <property type="entry name" value="NAD(P)-binding Rossmann-fold domains"/>
    <property type="match status" value="1"/>
</dbReference>
<dbReference type="Gene3D" id="3.30.360.10">
    <property type="entry name" value="Dihydrodipicolinate Reductase, domain 2"/>
    <property type="match status" value="1"/>
</dbReference>
<accession>A3VMT9</accession>
<dbReference type="Pfam" id="PF01408">
    <property type="entry name" value="GFO_IDH_MocA"/>
    <property type="match status" value="1"/>
</dbReference>
<dbReference type="GO" id="GO:0000166">
    <property type="term" value="F:nucleotide binding"/>
    <property type="evidence" value="ECO:0007669"/>
    <property type="project" value="InterPro"/>
</dbReference>
<dbReference type="STRING" id="314271.RB2654_05450"/>
<dbReference type="HOGENOM" id="CLU_023194_5_0_5"/>
<proteinExistence type="inferred from homology"/>
<dbReference type="PANTHER" id="PTHR22604">
    <property type="entry name" value="OXIDOREDUCTASES"/>
    <property type="match status" value="1"/>
</dbReference>
<dbReference type="EMBL" id="AAMT01000039">
    <property type="protein sequence ID" value="EAQ10419.1"/>
    <property type="molecule type" value="Genomic_DNA"/>
</dbReference>
<dbReference type="GO" id="GO:0016491">
    <property type="term" value="F:oxidoreductase activity"/>
    <property type="evidence" value="ECO:0007669"/>
    <property type="project" value="UniProtKB-KW"/>
</dbReference>
<evidence type="ECO:0000256" key="1">
    <source>
        <dbReference type="ARBA" id="ARBA00010928"/>
    </source>
</evidence>
<reference evidence="5 6" key="1">
    <citation type="journal article" date="2010" name="J. Bacteriol.">
        <title>Genome sequences of Pelagibaca bermudensis HTCC2601T and Maritimibacter alkaliphilus HTCC2654T, the type strains of two marine Roseobacter genera.</title>
        <authorList>
            <person name="Thrash J.C."/>
            <person name="Cho J.C."/>
            <person name="Ferriera S."/>
            <person name="Johnson J."/>
            <person name="Vergin K.L."/>
            <person name="Giovannoni S.J."/>
        </authorList>
    </citation>
    <scope>NUCLEOTIDE SEQUENCE [LARGE SCALE GENOMIC DNA]</scope>
    <source>
        <strain evidence="5 6">HTCC2654</strain>
    </source>
</reference>
<feature type="domain" description="Gfo/Idh/MocA-like oxidoreductase N-terminal" evidence="3">
    <location>
        <begin position="5"/>
        <end position="121"/>
    </location>
</feature>
<dbReference type="PANTHER" id="PTHR22604:SF105">
    <property type="entry name" value="TRANS-1,2-DIHYDROBENZENE-1,2-DIOL DEHYDROGENASE"/>
    <property type="match status" value="1"/>
</dbReference>